<evidence type="ECO:0000313" key="2">
    <source>
        <dbReference type="Proteomes" id="UP001189429"/>
    </source>
</evidence>
<dbReference type="Proteomes" id="UP001189429">
    <property type="component" value="Unassembled WGS sequence"/>
</dbReference>
<sequence length="563" mass="62251">VWAEAGWVLRSDWRLIDPYGSVRANMLILIKESTIDWCSLKAHTRKQLTTLGRIDVATTLAYPMELGDVARGRPMAVLTGLVYTNADFARVHQISLHDDLRSSVPELLAPAVPDLPLVTFGLSQLLPGERAFWTHLEGTPVQPLPLWATLPIRGETYDFQDFFSDGSADPTDDPRWRVAGSGVVWRQASPSGATQWRRYATPLPGLVQTITRAELLPLVLLVENVVQPLRVFIDNKSVVSEAILLISAGGRGLPWPYATRPNGGLCKRFDAALRARPGRAVVVQKAKGHVDPSEVQSSFEHPMVWGWTFSWSNVNATLPAGLTHAQLPHGRVFYDRLLKWWGTLAWPAPCNSPPDPGFGQVSCVELAVLFELETHTRLPVLVDRKWHLPDLAPSVNVAQQTLKQKSMLFQAALCILQKYAVGFLAPPRCFSTAWRMHGCTQKDTSHSLAMRPRMRCPAMVHQLEQFFRIPSVRRARSQMDQPFAAVFGGAPAVDVLDHAHAGDALSVILDLGTDPPTDAVTLARLHVESRREGAEQHSVANKARARRDGRGLVLSDAGHVSYT</sequence>
<protein>
    <submittedName>
        <fullName evidence="1">Uncharacterized protein</fullName>
    </submittedName>
</protein>
<keyword evidence="2" id="KW-1185">Reference proteome</keyword>
<reference evidence="1" key="1">
    <citation type="submission" date="2023-10" db="EMBL/GenBank/DDBJ databases">
        <authorList>
            <person name="Chen Y."/>
            <person name="Shah S."/>
            <person name="Dougan E. K."/>
            <person name="Thang M."/>
            <person name="Chan C."/>
        </authorList>
    </citation>
    <scope>NUCLEOTIDE SEQUENCE [LARGE SCALE GENOMIC DNA]</scope>
</reference>
<dbReference type="EMBL" id="CAUYUJ010002259">
    <property type="protein sequence ID" value="CAK0799974.1"/>
    <property type="molecule type" value="Genomic_DNA"/>
</dbReference>
<feature type="non-terminal residue" evidence="1">
    <location>
        <position position="1"/>
    </location>
</feature>
<name>A0ABN9Q2R7_9DINO</name>
<accession>A0ABN9Q2R7</accession>
<proteinExistence type="predicted"/>
<gene>
    <name evidence="1" type="ORF">PCOR1329_LOCUS8272</name>
</gene>
<evidence type="ECO:0000313" key="1">
    <source>
        <dbReference type="EMBL" id="CAK0799974.1"/>
    </source>
</evidence>
<comment type="caution">
    <text evidence="1">The sequence shown here is derived from an EMBL/GenBank/DDBJ whole genome shotgun (WGS) entry which is preliminary data.</text>
</comment>
<feature type="non-terminal residue" evidence="1">
    <location>
        <position position="563"/>
    </location>
</feature>
<organism evidence="1 2">
    <name type="scientific">Prorocentrum cordatum</name>
    <dbReference type="NCBI Taxonomy" id="2364126"/>
    <lineage>
        <taxon>Eukaryota</taxon>
        <taxon>Sar</taxon>
        <taxon>Alveolata</taxon>
        <taxon>Dinophyceae</taxon>
        <taxon>Prorocentrales</taxon>
        <taxon>Prorocentraceae</taxon>
        <taxon>Prorocentrum</taxon>
    </lineage>
</organism>